<evidence type="ECO:0000259" key="7">
    <source>
        <dbReference type="Pfam" id="PF03942"/>
    </source>
</evidence>
<dbReference type="GO" id="GO:0008033">
    <property type="term" value="P:tRNA processing"/>
    <property type="evidence" value="ECO:0007669"/>
    <property type="project" value="UniProtKB-KW"/>
</dbReference>
<keyword evidence="9" id="KW-1185">Reference proteome</keyword>
<dbReference type="AlphaFoldDB" id="A0A699ZBX6"/>
<feature type="non-terminal residue" evidence="8">
    <location>
        <position position="335"/>
    </location>
</feature>
<dbReference type="EC" id="2.5.1.25" evidence="1"/>
<evidence type="ECO:0000313" key="9">
    <source>
        <dbReference type="Proteomes" id="UP000485058"/>
    </source>
</evidence>
<feature type="region of interest" description="Disordered" evidence="6">
    <location>
        <begin position="1"/>
        <end position="36"/>
    </location>
</feature>
<evidence type="ECO:0000256" key="3">
    <source>
        <dbReference type="ARBA" id="ARBA00022691"/>
    </source>
</evidence>
<reference evidence="8 9" key="1">
    <citation type="submission" date="2020-02" db="EMBL/GenBank/DDBJ databases">
        <title>Draft genome sequence of Haematococcus lacustris strain NIES-144.</title>
        <authorList>
            <person name="Morimoto D."/>
            <person name="Nakagawa S."/>
            <person name="Yoshida T."/>
            <person name="Sawayama S."/>
        </authorList>
    </citation>
    <scope>NUCLEOTIDE SEQUENCE [LARGE SCALE GENOMIC DNA]</scope>
    <source>
        <strain evidence="8 9">NIES-144</strain>
    </source>
</reference>
<protein>
    <recommendedName>
        <fullName evidence="1">tRNA-uridine aminocarboxypropyltransferase</fullName>
        <ecNumber evidence="1">2.5.1.25</ecNumber>
    </recommendedName>
</protein>
<dbReference type="EMBL" id="BLLF01001013">
    <property type="protein sequence ID" value="GFH16548.1"/>
    <property type="molecule type" value="Genomic_DNA"/>
</dbReference>
<accession>A0A699ZBX6</accession>
<sequence length="335" mass="36455">MSLAAPAMTGPARNPRGNKSGIAELKQPPATSQSVLAGPAWGKTFDLLWRHGLKDFDEWHVRQRERQEKQQAVVKVLEDPDVAGVDKQHSTGAPCSPVPTAGWCRPCVYAATCEPSTFAPSSWCTCTTPNGNAERLIKGHQEHDARLEALMHDPTYTVAVLWPGSDAVTPSELKRIAQERSGGHIAVVAVDANWDGALRMKCSYPKDVLYEAVLRGGEESLLRPLRHYRGDLETNGRVSTLEAIAALLGELEEQEPDIQAALCQNLRIKVDAALLQKHRPPVYGSVGSTLDANCKEEARLLAEAWMAKHSATAEYGSVPAEVQAMLREAALADKD</sequence>
<comment type="caution">
    <text evidence="8">The sequence shown here is derived from an EMBL/GenBank/DDBJ whole genome shotgun (WGS) entry which is preliminary data.</text>
</comment>
<evidence type="ECO:0000256" key="5">
    <source>
        <dbReference type="ARBA" id="ARBA00048718"/>
    </source>
</evidence>
<evidence type="ECO:0000256" key="1">
    <source>
        <dbReference type="ARBA" id="ARBA00012386"/>
    </source>
</evidence>
<name>A0A699ZBX6_HAELA</name>
<proteinExistence type="predicted"/>
<feature type="non-terminal residue" evidence="8">
    <location>
        <position position="1"/>
    </location>
</feature>
<evidence type="ECO:0000313" key="8">
    <source>
        <dbReference type="EMBL" id="GFH16548.1"/>
    </source>
</evidence>
<dbReference type="Pfam" id="PF03942">
    <property type="entry name" value="DTW"/>
    <property type="match status" value="1"/>
</dbReference>
<dbReference type="InterPro" id="IPR005636">
    <property type="entry name" value="DTW"/>
</dbReference>
<evidence type="ECO:0000256" key="4">
    <source>
        <dbReference type="ARBA" id="ARBA00022694"/>
    </source>
</evidence>
<feature type="domain" description="DTW" evidence="7">
    <location>
        <begin position="135"/>
        <end position="271"/>
    </location>
</feature>
<keyword evidence="4" id="KW-0819">tRNA processing</keyword>
<evidence type="ECO:0000256" key="6">
    <source>
        <dbReference type="SAM" id="MobiDB-lite"/>
    </source>
</evidence>
<dbReference type="Proteomes" id="UP000485058">
    <property type="component" value="Unassembled WGS sequence"/>
</dbReference>
<organism evidence="8 9">
    <name type="scientific">Haematococcus lacustris</name>
    <name type="common">Green alga</name>
    <name type="synonym">Haematococcus pluvialis</name>
    <dbReference type="NCBI Taxonomy" id="44745"/>
    <lineage>
        <taxon>Eukaryota</taxon>
        <taxon>Viridiplantae</taxon>
        <taxon>Chlorophyta</taxon>
        <taxon>core chlorophytes</taxon>
        <taxon>Chlorophyceae</taxon>
        <taxon>CS clade</taxon>
        <taxon>Chlamydomonadales</taxon>
        <taxon>Haematococcaceae</taxon>
        <taxon>Haematococcus</taxon>
    </lineage>
</organism>
<keyword evidence="2" id="KW-0808">Transferase</keyword>
<dbReference type="GO" id="GO:0016432">
    <property type="term" value="F:tRNA-uridine aminocarboxypropyltransferase activity"/>
    <property type="evidence" value="ECO:0007669"/>
    <property type="project" value="UniProtKB-EC"/>
</dbReference>
<evidence type="ECO:0000256" key="2">
    <source>
        <dbReference type="ARBA" id="ARBA00022679"/>
    </source>
</evidence>
<gene>
    <name evidence="8" type="ORF">HaLaN_12985</name>
</gene>
<keyword evidence="3" id="KW-0949">S-adenosyl-L-methionine</keyword>
<comment type="catalytic activity">
    <reaction evidence="5">
        <text>a uridine in tRNA + S-adenosyl-L-methionine = a 3-[(3S)-3-amino-3-carboxypropyl]uridine in tRNA + S-methyl-5'-thioadenosine + H(+)</text>
        <dbReference type="Rhea" id="RHEA:62432"/>
        <dbReference type="Rhea" id="RHEA-COMP:13339"/>
        <dbReference type="Rhea" id="RHEA-COMP:16092"/>
        <dbReference type="ChEBI" id="CHEBI:15378"/>
        <dbReference type="ChEBI" id="CHEBI:17509"/>
        <dbReference type="ChEBI" id="CHEBI:59789"/>
        <dbReference type="ChEBI" id="CHEBI:65315"/>
        <dbReference type="ChEBI" id="CHEBI:82930"/>
        <dbReference type="EC" id="2.5.1.25"/>
    </reaction>
</comment>